<reference evidence="1 2" key="1">
    <citation type="submission" date="2020-06" db="EMBL/GenBank/DDBJ databases">
        <authorList>
            <person name="Li R."/>
            <person name="Bekaert M."/>
        </authorList>
    </citation>
    <scope>NUCLEOTIDE SEQUENCE [LARGE SCALE GENOMIC DNA]</scope>
    <source>
        <strain evidence="2">wild</strain>
    </source>
</reference>
<name>A0A6J8D6N1_MYTCO</name>
<keyword evidence="2" id="KW-1185">Reference proteome</keyword>
<accession>A0A6J8D6N1</accession>
<dbReference type="EMBL" id="CACVKT020006798">
    <property type="protein sequence ID" value="CAC5403616.1"/>
    <property type="molecule type" value="Genomic_DNA"/>
</dbReference>
<proteinExistence type="predicted"/>
<gene>
    <name evidence="1" type="ORF">MCOR_37492</name>
</gene>
<evidence type="ECO:0000313" key="2">
    <source>
        <dbReference type="Proteomes" id="UP000507470"/>
    </source>
</evidence>
<sequence length="284" mass="32806">MVTNSIVKEAYGKVQGNRKKFHSVLCEMAVNIRDDRWSTPKDRKFKQVRSSTTQQLPRSDLTIRSSSSYDETLKMMENLYFDNGRNFRRLLSMVTKLNYSHGEETSNFTNIFEYGVRRSTQKTSIYLLTRKKCGNEVDAFFLLLASGATVADNILQYSKYRQILSVLSKTLSFQGMSQKIQGITEYRYYIAKKHSSVYGCALPSPNTEHHRQRMDPPKLDIFLDFITSSHIIKDLPFGDKMRLSSGKITETHNVIKCMAPAAIIQQFKQYCAENEEIPLGEFYF</sequence>
<dbReference type="Proteomes" id="UP000507470">
    <property type="component" value="Unassembled WGS sequence"/>
</dbReference>
<protein>
    <submittedName>
        <fullName evidence="1">Uncharacterized protein</fullName>
    </submittedName>
</protein>
<organism evidence="1 2">
    <name type="scientific">Mytilus coruscus</name>
    <name type="common">Sea mussel</name>
    <dbReference type="NCBI Taxonomy" id="42192"/>
    <lineage>
        <taxon>Eukaryota</taxon>
        <taxon>Metazoa</taxon>
        <taxon>Spiralia</taxon>
        <taxon>Lophotrochozoa</taxon>
        <taxon>Mollusca</taxon>
        <taxon>Bivalvia</taxon>
        <taxon>Autobranchia</taxon>
        <taxon>Pteriomorphia</taxon>
        <taxon>Mytilida</taxon>
        <taxon>Mytiloidea</taxon>
        <taxon>Mytilidae</taxon>
        <taxon>Mytilinae</taxon>
        <taxon>Mytilus</taxon>
    </lineage>
</organism>
<dbReference type="AlphaFoldDB" id="A0A6J8D6N1"/>
<evidence type="ECO:0000313" key="1">
    <source>
        <dbReference type="EMBL" id="CAC5403616.1"/>
    </source>
</evidence>